<organism evidence="2 3">
    <name type="scientific">Macrophomina phaseolina</name>
    <dbReference type="NCBI Taxonomy" id="35725"/>
    <lineage>
        <taxon>Eukaryota</taxon>
        <taxon>Fungi</taxon>
        <taxon>Dikarya</taxon>
        <taxon>Ascomycota</taxon>
        <taxon>Pezizomycotina</taxon>
        <taxon>Dothideomycetes</taxon>
        <taxon>Dothideomycetes incertae sedis</taxon>
        <taxon>Botryosphaeriales</taxon>
        <taxon>Botryosphaeriaceae</taxon>
        <taxon>Macrophomina</taxon>
    </lineage>
</organism>
<dbReference type="Proteomes" id="UP000774617">
    <property type="component" value="Unassembled WGS sequence"/>
</dbReference>
<dbReference type="EMBL" id="JAGTJR010000075">
    <property type="protein sequence ID" value="KAH7016599.1"/>
    <property type="molecule type" value="Genomic_DNA"/>
</dbReference>
<keyword evidence="3" id="KW-1185">Reference proteome</keyword>
<gene>
    <name evidence="2" type="ORF">B0J12DRAFT_733507</name>
</gene>
<evidence type="ECO:0000313" key="2">
    <source>
        <dbReference type="EMBL" id="KAH7016599.1"/>
    </source>
</evidence>
<protein>
    <submittedName>
        <fullName evidence="2">Uncharacterized protein</fullName>
    </submittedName>
</protein>
<feature type="region of interest" description="Disordered" evidence="1">
    <location>
        <begin position="138"/>
        <end position="158"/>
    </location>
</feature>
<evidence type="ECO:0000313" key="3">
    <source>
        <dbReference type="Proteomes" id="UP000774617"/>
    </source>
</evidence>
<proteinExistence type="predicted"/>
<comment type="caution">
    <text evidence="2">The sequence shown here is derived from an EMBL/GenBank/DDBJ whole genome shotgun (WGS) entry which is preliminary data.</text>
</comment>
<accession>A0ABQ8FRU8</accession>
<name>A0ABQ8FRU8_9PEZI</name>
<reference evidence="2 3" key="1">
    <citation type="journal article" date="2021" name="Nat. Commun.">
        <title>Genetic determinants of endophytism in the Arabidopsis root mycobiome.</title>
        <authorList>
            <person name="Mesny F."/>
            <person name="Miyauchi S."/>
            <person name="Thiergart T."/>
            <person name="Pickel B."/>
            <person name="Atanasova L."/>
            <person name="Karlsson M."/>
            <person name="Huettel B."/>
            <person name="Barry K.W."/>
            <person name="Haridas S."/>
            <person name="Chen C."/>
            <person name="Bauer D."/>
            <person name="Andreopoulos W."/>
            <person name="Pangilinan J."/>
            <person name="LaButti K."/>
            <person name="Riley R."/>
            <person name="Lipzen A."/>
            <person name="Clum A."/>
            <person name="Drula E."/>
            <person name="Henrissat B."/>
            <person name="Kohler A."/>
            <person name="Grigoriev I.V."/>
            <person name="Martin F.M."/>
            <person name="Hacquard S."/>
        </authorList>
    </citation>
    <scope>NUCLEOTIDE SEQUENCE [LARGE SCALE GENOMIC DNA]</scope>
    <source>
        <strain evidence="2 3">MPI-SDFR-AT-0080</strain>
    </source>
</reference>
<evidence type="ECO:0000256" key="1">
    <source>
        <dbReference type="SAM" id="MobiDB-lite"/>
    </source>
</evidence>
<sequence length="189" mass="21400">MNRRHHSISPSPLQTLVRHILNGGSASDEGIHRPAAVLGTLLAQGSVNSDGSRRARSCNQIGVTTRVDAQKKATAAAEPEYESTANHQETKKKGFDAWIKISNSGIEPRWRSWEKFAEGRFGTRHIWLVCNMEHLRESSRSKRDKERKRKGQWKEERKASVTGDERVRLVVQMLEWDVGWAPALLLPGR</sequence>